<organism evidence="1">
    <name type="scientific">Moorena producens (strain JHB)</name>
    <dbReference type="NCBI Taxonomy" id="1454205"/>
    <lineage>
        <taxon>Bacteria</taxon>
        <taxon>Bacillati</taxon>
        <taxon>Cyanobacteriota</taxon>
        <taxon>Cyanophyceae</taxon>
        <taxon>Coleofasciculales</taxon>
        <taxon>Coleofasciculaceae</taxon>
        <taxon>Moorena</taxon>
    </lineage>
</organism>
<dbReference type="AlphaFoldDB" id="A0A9Q9SUH1"/>
<dbReference type="Proteomes" id="UP000176944">
    <property type="component" value="Chromosome"/>
</dbReference>
<name>A0A9Q9SUH1_MOOP1</name>
<sequence length="123" mass="14132">MSPQELLAKKKDLEMLKKWAEMGIITLMYLDESGCYPQSPLVYSYGKVGRQKIVVQNQRRGRRINLMGLWENNQKLEYGMLGANFNTEAMQRGLGGSPHERLHQDKIYSILRCPSQKSGKKTV</sequence>
<reference evidence="1" key="2">
    <citation type="submission" date="2022-10" db="EMBL/GenBank/DDBJ databases">
        <authorList>
            <person name="Ngo T.-E."/>
        </authorList>
    </citation>
    <scope>NUCLEOTIDE SEQUENCE</scope>
    <source>
        <strain evidence="1">JHB</strain>
    </source>
</reference>
<accession>A0A9Q9SUH1</accession>
<evidence type="ECO:0008006" key="2">
    <source>
        <dbReference type="Google" id="ProtNLM"/>
    </source>
</evidence>
<protein>
    <recommendedName>
        <fullName evidence="2">Transposase</fullName>
    </recommendedName>
</protein>
<evidence type="ECO:0000313" key="1">
    <source>
        <dbReference type="EMBL" id="WAN69884.1"/>
    </source>
</evidence>
<gene>
    <name evidence="1" type="ORF">BJP36_37980</name>
</gene>
<proteinExistence type="predicted"/>
<dbReference type="EMBL" id="CP017708">
    <property type="protein sequence ID" value="WAN69884.1"/>
    <property type="molecule type" value="Genomic_DNA"/>
</dbReference>
<reference evidence="1" key="1">
    <citation type="journal article" date="2017" name="Proc. Natl. Acad. Sci. U.S.A.">
        <title>Comparative genomics uncovers the prolific and distinctive metabolic potential of the cyanobacterial genus Moorea.</title>
        <authorList>
            <person name="Leao T."/>
            <person name="Castelao G."/>
            <person name="Korobeynikov A."/>
            <person name="Monroe E.A."/>
            <person name="Podell S."/>
            <person name="Glukhov E."/>
            <person name="Allen E.E."/>
            <person name="Gerwick W.H."/>
            <person name="Gerwick L."/>
        </authorList>
    </citation>
    <scope>NUCLEOTIDE SEQUENCE</scope>
    <source>
        <strain evidence="1">JHB</strain>
    </source>
</reference>